<name>A0A836BQ13_9CHLO</name>
<evidence type="ECO:0008006" key="3">
    <source>
        <dbReference type="Google" id="ProtNLM"/>
    </source>
</evidence>
<keyword evidence="2" id="KW-1185">Reference proteome</keyword>
<evidence type="ECO:0000313" key="2">
    <source>
        <dbReference type="Proteomes" id="UP000612055"/>
    </source>
</evidence>
<dbReference type="SUPFAM" id="SSF53335">
    <property type="entry name" value="S-adenosyl-L-methionine-dependent methyltransferases"/>
    <property type="match status" value="1"/>
</dbReference>
<evidence type="ECO:0000313" key="1">
    <source>
        <dbReference type="EMBL" id="KAG2484660.1"/>
    </source>
</evidence>
<proteinExistence type="predicted"/>
<dbReference type="Gene3D" id="3.40.50.150">
    <property type="entry name" value="Vaccinia Virus protein VP39"/>
    <property type="match status" value="1"/>
</dbReference>
<organism evidence="1 2">
    <name type="scientific">Edaphochlamys debaryana</name>
    <dbReference type="NCBI Taxonomy" id="47281"/>
    <lineage>
        <taxon>Eukaryota</taxon>
        <taxon>Viridiplantae</taxon>
        <taxon>Chlorophyta</taxon>
        <taxon>core chlorophytes</taxon>
        <taxon>Chlorophyceae</taxon>
        <taxon>CS clade</taxon>
        <taxon>Chlamydomonadales</taxon>
        <taxon>Chlamydomonadales incertae sedis</taxon>
        <taxon>Edaphochlamys</taxon>
    </lineage>
</organism>
<reference evidence="1" key="1">
    <citation type="journal article" date="2020" name="bioRxiv">
        <title>Comparative genomics of Chlamydomonas.</title>
        <authorList>
            <person name="Craig R.J."/>
            <person name="Hasan A.R."/>
            <person name="Ness R.W."/>
            <person name="Keightley P.D."/>
        </authorList>
    </citation>
    <scope>NUCLEOTIDE SEQUENCE</scope>
    <source>
        <strain evidence="1">CCAP 11/70</strain>
    </source>
</reference>
<dbReference type="OrthoDB" id="536634at2759"/>
<dbReference type="Proteomes" id="UP000612055">
    <property type="component" value="Unassembled WGS sequence"/>
</dbReference>
<protein>
    <recommendedName>
        <fullName evidence="3">Methyltransferase FkbM domain-containing protein</fullName>
    </recommendedName>
</protein>
<dbReference type="AlphaFoldDB" id="A0A836BQ13"/>
<sequence>MPGVLGESFFKSIGPEQQIVQIFKHVLGSADQHRVVADIGMNSGYYTMLSASMGARVISFELQSYCVKLVTELLRQRNPHLVPNVNIVNVGLGTPQVVSVPNNTCSGTFGQGGVPKVGGPVAGINTCIMDPNQVLPIWSDKVFTLVKIDTEGAEADILSHLLPLIAAGRIKHLVTELIPHQWPNRGSSMEAGLATLEKVTSYSNRMLLLHDGKPFQFAKEKVTIPFITGGQGNVYEKFSLADLVKDRADQKVGCNLWWTFD</sequence>
<dbReference type="InterPro" id="IPR029063">
    <property type="entry name" value="SAM-dependent_MTases_sf"/>
</dbReference>
<gene>
    <name evidence="1" type="ORF">HYH03_016550</name>
</gene>
<comment type="caution">
    <text evidence="1">The sequence shown here is derived from an EMBL/GenBank/DDBJ whole genome shotgun (WGS) entry which is preliminary data.</text>
</comment>
<dbReference type="EMBL" id="JAEHOE010000145">
    <property type="protein sequence ID" value="KAG2484660.1"/>
    <property type="molecule type" value="Genomic_DNA"/>
</dbReference>
<accession>A0A836BQ13</accession>